<dbReference type="GO" id="GO:0005737">
    <property type="term" value="C:cytoplasm"/>
    <property type="evidence" value="ECO:0007669"/>
    <property type="project" value="TreeGrafter"/>
</dbReference>
<dbReference type="InterPro" id="IPR011989">
    <property type="entry name" value="ARM-like"/>
</dbReference>
<proteinExistence type="inferred from homology"/>
<organism evidence="5 6">
    <name type="scientific">Hymenoscyphus albidus</name>
    <dbReference type="NCBI Taxonomy" id="595503"/>
    <lineage>
        <taxon>Eukaryota</taxon>
        <taxon>Fungi</taxon>
        <taxon>Dikarya</taxon>
        <taxon>Ascomycota</taxon>
        <taxon>Pezizomycotina</taxon>
        <taxon>Leotiomycetes</taxon>
        <taxon>Helotiales</taxon>
        <taxon>Helotiaceae</taxon>
        <taxon>Hymenoscyphus</taxon>
    </lineage>
</organism>
<sequence>MATPTITPKTSTSSVELTGSAKLQDVTRLMNELKEDLQEIKLLPHRMLITCDRNIYLRSYLMKKIERDAYLEQVKVYGRDPTNADPIFMKEGIETLTRHAFNSPSLTTSRNALRCLANAMLLKPETRQMLVDLGYMSKACGKLKNDNRDDEFLVSRIIFITTYGTTIDIAKLIDEDQLAEYVCQNIARQAKTIVKPKKPADPMQDMALVESLKLLFNLTHFCPQRKVAFSHALQHILVLISKVPISLSKPMDPPVAQLVNALINLDLKNKDNISTLFPKATPNIFLDCLVDMLEKSTKVYSDSEIEQLVSPLLTLLRVMYEVAPEEVKVQMRKVILPSNTDRDQPLGRAETVPSRLLHLSTNPIIPQTREAASSLLFELSDKDASKFVQNVGYGFASGFLFSHNVPLPANTLEAGSTSSNERASQDSQNLDGRINPITGQFLDKEEKVEIDMTDEEKEREAERLFVLFERLKKTGIVDIQNPVAQAFQEGRFEELPDDAESD</sequence>
<evidence type="ECO:0000313" key="6">
    <source>
        <dbReference type="Proteomes" id="UP000701801"/>
    </source>
</evidence>
<dbReference type="Pfam" id="PF10165">
    <property type="entry name" value="Ric8"/>
    <property type="match status" value="1"/>
</dbReference>
<comment type="similarity">
    <text evidence="1">Belongs to the synembryn family.</text>
</comment>
<dbReference type="SUPFAM" id="SSF48371">
    <property type="entry name" value="ARM repeat"/>
    <property type="match status" value="1"/>
</dbReference>
<feature type="compositionally biased region" description="Polar residues" evidence="4">
    <location>
        <begin position="413"/>
        <end position="430"/>
    </location>
</feature>
<evidence type="ECO:0000313" key="5">
    <source>
        <dbReference type="EMBL" id="CAG8973077.1"/>
    </source>
</evidence>
<evidence type="ECO:0000256" key="1">
    <source>
        <dbReference type="ARBA" id="ARBA00009049"/>
    </source>
</evidence>
<evidence type="ECO:0000256" key="4">
    <source>
        <dbReference type="SAM" id="MobiDB-lite"/>
    </source>
</evidence>
<keyword evidence="3" id="KW-0143">Chaperone</keyword>
<dbReference type="GO" id="GO:0001965">
    <property type="term" value="F:G-protein alpha-subunit binding"/>
    <property type="evidence" value="ECO:0007669"/>
    <property type="project" value="TreeGrafter"/>
</dbReference>
<dbReference type="Gene3D" id="1.25.10.10">
    <property type="entry name" value="Leucine-rich Repeat Variant"/>
    <property type="match status" value="1"/>
</dbReference>
<dbReference type="EMBL" id="CAJVRM010000062">
    <property type="protein sequence ID" value="CAG8973077.1"/>
    <property type="molecule type" value="Genomic_DNA"/>
</dbReference>
<evidence type="ECO:0000256" key="2">
    <source>
        <dbReference type="ARBA" id="ARBA00022658"/>
    </source>
</evidence>
<keyword evidence="2" id="KW-0344">Guanine-nucleotide releasing factor</keyword>
<feature type="region of interest" description="Disordered" evidence="4">
    <location>
        <begin position="412"/>
        <end position="435"/>
    </location>
</feature>
<dbReference type="InterPro" id="IPR019318">
    <property type="entry name" value="Gua_nucleotide_exch_fac_Ric8"/>
</dbReference>
<dbReference type="GO" id="GO:0007186">
    <property type="term" value="P:G protein-coupled receptor signaling pathway"/>
    <property type="evidence" value="ECO:0007669"/>
    <property type="project" value="TreeGrafter"/>
</dbReference>
<dbReference type="PANTHER" id="PTHR12425:SF5">
    <property type="entry name" value="SYNEMBRYN"/>
    <property type="match status" value="1"/>
</dbReference>
<dbReference type="Proteomes" id="UP000701801">
    <property type="component" value="Unassembled WGS sequence"/>
</dbReference>
<gene>
    <name evidence="5" type="ORF">HYALB_00009381</name>
</gene>
<keyword evidence="6" id="KW-1185">Reference proteome</keyword>
<reference evidence="5" key="1">
    <citation type="submission" date="2021-07" db="EMBL/GenBank/DDBJ databases">
        <authorList>
            <person name="Durling M."/>
        </authorList>
    </citation>
    <scope>NUCLEOTIDE SEQUENCE</scope>
</reference>
<comment type="caution">
    <text evidence="5">The sequence shown here is derived from an EMBL/GenBank/DDBJ whole genome shotgun (WGS) entry which is preliminary data.</text>
</comment>
<dbReference type="OrthoDB" id="5585685at2759"/>
<evidence type="ECO:0000256" key="3">
    <source>
        <dbReference type="ARBA" id="ARBA00023186"/>
    </source>
</evidence>
<name>A0A9N9LHX7_9HELO</name>
<dbReference type="GO" id="GO:0005085">
    <property type="term" value="F:guanyl-nucleotide exchange factor activity"/>
    <property type="evidence" value="ECO:0007669"/>
    <property type="project" value="UniProtKB-KW"/>
</dbReference>
<protein>
    <submittedName>
        <fullName evidence="5">Uncharacterized protein</fullName>
    </submittedName>
</protein>
<accession>A0A9N9LHX7</accession>
<dbReference type="InterPro" id="IPR016024">
    <property type="entry name" value="ARM-type_fold"/>
</dbReference>
<dbReference type="PANTHER" id="PTHR12425">
    <property type="entry name" value="SYNEMBRYN"/>
    <property type="match status" value="1"/>
</dbReference>
<dbReference type="AlphaFoldDB" id="A0A9N9LHX7"/>